<dbReference type="EC" id="3.6.3.-" evidence="2"/>
<dbReference type="Gene3D" id="3.40.50.300">
    <property type="entry name" value="P-loop containing nucleotide triphosphate hydrolases"/>
    <property type="match status" value="1"/>
</dbReference>
<accession>A0A927MH18</accession>
<dbReference type="GO" id="GO:0016887">
    <property type="term" value="F:ATP hydrolysis activity"/>
    <property type="evidence" value="ECO:0007669"/>
    <property type="project" value="InterPro"/>
</dbReference>
<dbReference type="AlphaFoldDB" id="A0A927MH18"/>
<dbReference type="PIRSF" id="PIRSF002849">
    <property type="entry name" value="AAA_ATPase_chaperone_MoxR_prd"/>
    <property type="match status" value="1"/>
</dbReference>
<dbReference type="Pfam" id="PF07726">
    <property type="entry name" value="AAA_3"/>
    <property type="match status" value="1"/>
</dbReference>
<evidence type="ECO:0000313" key="3">
    <source>
        <dbReference type="Proteomes" id="UP000658225"/>
    </source>
</evidence>
<name>A0A927MH18_9BACL</name>
<evidence type="ECO:0000259" key="1">
    <source>
        <dbReference type="SMART" id="SM00382"/>
    </source>
</evidence>
<gene>
    <name evidence="2" type="ORF">H4683_000715</name>
</gene>
<comment type="caution">
    <text evidence="2">The sequence shown here is derived from an EMBL/GenBank/DDBJ whole genome shotgun (WGS) entry which is preliminary data.</text>
</comment>
<reference evidence="2" key="1">
    <citation type="submission" date="2020-10" db="EMBL/GenBank/DDBJ databases">
        <title>Genomic Encyclopedia of Type Strains, Phase IV (KMG-IV): sequencing the most valuable type-strain genomes for metagenomic binning, comparative biology and taxonomic classification.</title>
        <authorList>
            <person name="Goeker M."/>
        </authorList>
    </citation>
    <scope>NUCLEOTIDE SEQUENCE</scope>
    <source>
        <strain evidence="2">DSM 13886</strain>
    </source>
</reference>
<proteinExistence type="predicted"/>
<dbReference type="EMBL" id="JADBEL010000002">
    <property type="protein sequence ID" value="MBE1553641.1"/>
    <property type="molecule type" value="Genomic_DNA"/>
</dbReference>
<organism evidence="2 3">
    <name type="scientific">Sporosarcina limicola</name>
    <dbReference type="NCBI Taxonomy" id="34101"/>
    <lineage>
        <taxon>Bacteria</taxon>
        <taxon>Bacillati</taxon>
        <taxon>Bacillota</taxon>
        <taxon>Bacilli</taxon>
        <taxon>Bacillales</taxon>
        <taxon>Caryophanaceae</taxon>
        <taxon>Sporosarcina</taxon>
    </lineage>
</organism>
<dbReference type="SUPFAM" id="SSF52540">
    <property type="entry name" value="P-loop containing nucleoside triphosphate hydrolases"/>
    <property type="match status" value="1"/>
</dbReference>
<dbReference type="InterPro" id="IPR041628">
    <property type="entry name" value="ChlI/MoxR_AAA_lid"/>
</dbReference>
<dbReference type="InterPro" id="IPR050764">
    <property type="entry name" value="CbbQ/NirQ/NorQ/GpvN"/>
</dbReference>
<dbReference type="InterPro" id="IPR011703">
    <property type="entry name" value="ATPase_AAA-3"/>
</dbReference>
<protein>
    <submittedName>
        <fullName evidence="2">MoxR-like ATPase</fullName>
        <ecNumber evidence="2">3.6.3.-</ecNumber>
    </submittedName>
</protein>
<dbReference type="PANTHER" id="PTHR42759">
    <property type="entry name" value="MOXR FAMILY PROTEIN"/>
    <property type="match status" value="1"/>
</dbReference>
<keyword evidence="2" id="KW-0378">Hydrolase</keyword>
<feature type="domain" description="AAA+ ATPase" evidence="1">
    <location>
        <begin position="31"/>
        <end position="173"/>
    </location>
</feature>
<dbReference type="InterPro" id="IPR003593">
    <property type="entry name" value="AAA+_ATPase"/>
</dbReference>
<dbReference type="Gene3D" id="1.10.8.80">
    <property type="entry name" value="Magnesium chelatase subunit I, C-Terminal domain"/>
    <property type="match status" value="1"/>
</dbReference>
<dbReference type="SMART" id="SM00382">
    <property type="entry name" value="AAA"/>
    <property type="match status" value="1"/>
</dbReference>
<sequence>MATIQDFRNELNRAIIGREKEFDFMLVALLQQGHVLLESVPGSGKTMMAKSFAHAFRSEFGRIQFTPDVLPSDVTGIRYFNPQTQEFVLKAGPVFTNILLADEINRATPRTQSSLLESMEEKQVTIDGDTLKLPKPFMVIATQNPIETQQGTFPLPAAQLDRFLFKLIINYPSFEEEHLILKQYGKNPGAITISPVIGPVEVEQWSKEAGEVIIHEDIERYILKIVRATRKHPYLELGLSSRAALAIVQSTKAHAYISGRDFATPDDVKSIIEPVALHRLELSTEGMLTKELEEVLKEIVDSIPTPVEATI</sequence>
<dbReference type="GO" id="GO:0005524">
    <property type="term" value="F:ATP binding"/>
    <property type="evidence" value="ECO:0007669"/>
    <property type="project" value="InterPro"/>
</dbReference>
<dbReference type="Proteomes" id="UP000658225">
    <property type="component" value="Unassembled WGS sequence"/>
</dbReference>
<dbReference type="RefSeq" id="WP_225941847.1">
    <property type="nucleotide sequence ID" value="NZ_JADBEL010000002.1"/>
</dbReference>
<keyword evidence="3" id="KW-1185">Reference proteome</keyword>
<dbReference type="PANTHER" id="PTHR42759:SF5">
    <property type="entry name" value="METHANOL DEHYDROGENASE REGULATOR"/>
    <property type="match status" value="1"/>
</dbReference>
<dbReference type="InterPro" id="IPR027417">
    <property type="entry name" value="P-loop_NTPase"/>
</dbReference>
<evidence type="ECO:0000313" key="2">
    <source>
        <dbReference type="EMBL" id="MBE1553641.1"/>
    </source>
</evidence>
<dbReference type="Pfam" id="PF17863">
    <property type="entry name" value="AAA_lid_2"/>
    <property type="match status" value="1"/>
</dbReference>